<evidence type="ECO:0000313" key="3">
    <source>
        <dbReference type="Proteomes" id="UP001500390"/>
    </source>
</evidence>
<gene>
    <name evidence="2" type="ORF">GCM10023153_07530</name>
</gene>
<organism evidence="2 3">
    <name type="scientific">Ornithinibacter aureus</name>
    <dbReference type="NCBI Taxonomy" id="622664"/>
    <lineage>
        <taxon>Bacteria</taxon>
        <taxon>Bacillati</taxon>
        <taxon>Actinomycetota</taxon>
        <taxon>Actinomycetes</taxon>
        <taxon>Micrococcales</taxon>
        <taxon>Intrasporangiaceae</taxon>
        <taxon>Ornithinibacter</taxon>
    </lineage>
</organism>
<dbReference type="EMBL" id="BAABFX010000013">
    <property type="protein sequence ID" value="GAA4390455.1"/>
    <property type="molecule type" value="Genomic_DNA"/>
</dbReference>
<feature type="compositionally biased region" description="Basic and acidic residues" evidence="1">
    <location>
        <begin position="52"/>
        <end position="63"/>
    </location>
</feature>
<reference evidence="3" key="1">
    <citation type="journal article" date="2019" name="Int. J. Syst. Evol. Microbiol.">
        <title>The Global Catalogue of Microorganisms (GCM) 10K type strain sequencing project: providing services to taxonomists for standard genome sequencing and annotation.</title>
        <authorList>
            <consortium name="The Broad Institute Genomics Platform"/>
            <consortium name="The Broad Institute Genome Sequencing Center for Infectious Disease"/>
            <person name="Wu L."/>
            <person name="Ma J."/>
        </authorList>
    </citation>
    <scope>NUCLEOTIDE SEQUENCE [LARGE SCALE GENOMIC DNA]</scope>
    <source>
        <strain evidence="3">JCM 17738</strain>
    </source>
</reference>
<feature type="region of interest" description="Disordered" evidence="1">
    <location>
        <begin position="28"/>
        <end position="80"/>
    </location>
</feature>
<sequence length="135" mass="14548">MQDWLTGDDDGTDRHAVILSDALSGERAGHLLLRSSGEPDDRRRRVRPLAHGRPDRPPSRDRPLVALPRGLLDPAAGARAGKYDASLLMPRGVRDEEFHTAVCELLSDWGSTVATPEVETDATSRSTGGPTASTL</sequence>
<keyword evidence="3" id="KW-1185">Reference proteome</keyword>
<comment type="caution">
    <text evidence="2">The sequence shown here is derived from an EMBL/GenBank/DDBJ whole genome shotgun (WGS) entry which is preliminary data.</text>
</comment>
<feature type="compositionally biased region" description="Polar residues" evidence="1">
    <location>
        <begin position="121"/>
        <end position="135"/>
    </location>
</feature>
<evidence type="ECO:0000256" key="1">
    <source>
        <dbReference type="SAM" id="MobiDB-lite"/>
    </source>
</evidence>
<proteinExistence type="predicted"/>
<protein>
    <submittedName>
        <fullName evidence="2">Uncharacterized protein</fullName>
    </submittedName>
</protein>
<accession>A0ABP8JGN5</accession>
<evidence type="ECO:0000313" key="2">
    <source>
        <dbReference type="EMBL" id="GAA4390455.1"/>
    </source>
</evidence>
<name>A0ABP8JGN5_9MICO</name>
<dbReference type="Proteomes" id="UP001500390">
    <property type="component" value="Unassembled WGS sequence"/>
</dbReference>
<feature type="region of interest" description="Disordered" evidence="1">
    <location>
        <begin position="112"/>
        <end position="135"/>
    </location>
</feature>